<dbReference type="InterPro" id="IPR057626">
    <property type="entry name" value="S-S_Temptin"/>
</dbReference>
<protein>
    <recommendedName>
        <fullName evidence="3">Temptin Cys/Cys disulfide domain-containing protein</fullName>
    </recommendedName>
</protein>
<dbReference type="OrthoDB" id="64977at2759"/>
<dbReference type="PANTHER" id="PTHR34737">
    <property type="entry name" value="EF-HAND DOMAIN-CONTAINING PROTEIN"/>
    <property type="match status" value="1"/>
</dbReference>
<evidence type="ECO:0000256" key="1">
    <source>
        <dbReference type="SAM" id="MobiDB-lite"/>
    </source>
</evidence>
<feature type="domain" description="Temptin Cys/Cys disulfide" evidence="3">
    <location>
        <begin position="21"/>
        <end position="98"/>
    </location>
</feature>
<dbReference type="EMBL" id="JAGDFL010000019">
    <property type="protein sequence ID" value="KAG7401064.1"/>
    <property type="molecule type" value="Genomic_DNA"/>
</dbReference>
<dbReference type="AlphaFoldDB" id="A0A8T1X6V6"/>
<dbReference type="Pfam" id="PF24784">
    <property type="entry name" value="Temptin_C"/>
    <property type="match status" value="1"/>
</dbReference>
<dbReference type="Proteomes" id="UP000693981">
    <property type="component" value="Unassembled WGS sequence"/>
</dbReference>
<accession>A0A8T1X6V6</accession>
<keyword evidence="5" id="KW-1185">Reference proteome</keyword>
<sequence length="329" mass="34026">MKVAVVSVALTIAATVDSTMGLAKYLNELPNGSSFEQGLGHPGDDSSKTSAFAKAFAAAGHTWTASLCAEKFPGSTMTNGAAFGDPCCTWKKGGKADFTVTAFTTTPTKATTCASSASTKSSTASSSASSPASSSESSTDSSSAGTTPTSGGSTPASAPAATPASTPASAPSTGGGCAAKSATKGNSEMLARQELLKEGNEFKKKSAFLGVLSKTDNVYLQLNPTATRLVWRQTPGTGSSEEIPIYRIGKVCTMGRSDLVILGQNGQKLLELTASATSVRDLWVQTLEELCMPSQNEQDGDDAKRLKEKMEQQQEKQKEVTLSCCKSQH</sequence>
<dbReference type="InterPro" id="IPR055313">
    <property type="entry name" value="Temptin-like"/>
</dbReference>
<evidence type="ECO:0000259" key="3">
    <source>
        <dbReference type="Pfam" id="PF24784"/>
    </source>
</evidence>
<feature type="region of interest" description="Disordered" evidence="1">
    <location>
        <begin position="113"/>
        <end position="184"/>
    </location>
</feature>
<feature type="compositionally biased region" description="Low complexity" evidence="1">
    <location>
        <begin position="113"/>
        <end position="172"/>
    </location>
</feature>
<evidence type="ECO:0000313" key="4">
    <source>
        <dbReference type="EMBL" id="KAG7401064.1"/>
    </source>
</evidence>
<feature type="chain" id="PRO_5035800048" description="Temptin Cys/Cys disulfide domain-containing protein" evidence="2">
    <location>
        <begin position="19"/>
        <end position="329"/>
    </location>
</feature>
<evidence type="ECO:0000313" key="5">
    <source>
        <dbReference type="Proteomes" id="UP000693981"/>
    </source>
</evidence>
<comment type="caution">
    <text evidence="4">The sequence shown here is derived from an EMBL/GenBank/DDBJ whole genome shotgun (WGS) entry which is preliminary data.</text>
</comment>
<reference evidence="4" key="1">
    <citation type="submission" date="2021-02" db="EMBL/GenBank/DDBJ databases">
        <authorList>
            <person name="Palmer J.M."/>
        </authorList>
    </citation>
    <scope>NUCLEOTIDE SEQUENCE</scope>
    <source>
        <strain evidence="4">SCRP23</strain>
    </source>
</reference>
<dbReference type="PANTHER" id="PTHR34737:SF2">
    <property type="entry name" value="EF-HAND DOMAIN-CONTAINING PROTEIN"/>
    <property type="match status" value="1"/>
</dbReference>
<name>A0A8T1X6V6_9STRA</name>
<evidence type="ECO:0000256" key="2">
    <source>
        <dbReference type="SAM" id="SignalP"/>
    </source>
</evidence>
<feature type="compositionally biased region" description="Basic and acidic residues" evidence="1">
    <location>
        <begin position="301"/>
        <end position="319"/>
    </location>
</feature>
<organism evidence="4 5">
    <name type="scientific">Phytophthora boehmeriae</name>
    <dbReference type="NCBI Taxonomy" id="109152"/>
    <lineage>
        <taxon>Eukaryota</taxon>
        <taxon>Sar</taxon>
        <taxon>Stramenopiles</taxon>
        <taxon>Oomycota</taxon>
        <taxon>Peronosporomycetes</taxon>
        <taxon>Peronosporales</taxon>
        <taxon>Peronosporaceae</taxon>
        <taxon>Phytophthora</taxon>
    </lineage>
</organism>
<keyword evidence="2" id="KW-0732">Signal</keyword>
<proteinExistence type="predicted"/>
<gene>
    <name evidence="4" type="ORF">PHYBOEH_003259</name>
</gene>
<feature type="signal peptide" evidence="2">
    <location>
        <begin position="1"/>
        <end position="18"/>
    </location>
</feature>
<feature type="region of interest" description="Disordered" evidence="1">
    <location>
        <begin position="294"/>
        <end position="329"/>
    </location>
</feature>